<accession>A0A2P2N209</accession>
<name>A0A2P2N209_RHIMU</name>
<reference evidence="1" key="1">
    <citation type="submission" date="2018-02" db="EMBL/GenBank/DDBJ databases">
        <title>Rhizophora mucronata_Transcriptome.</title>
        <authorList>
            <person name="Meera S.P."/>
            <person name="Sreeshan A."/>
            <person name="Augustine A."/>
        </authorList>
    </citation>
    <scope>NUCLEOTIDE SEQUENCE</scope>
    <source>
        <tissue evidence="1">Leaf</tissue>
    </source>
</reference>
<evidence type="ECO:0000313" key="1">
    <source>
        <dbReference type="EMBL" id="MBX36519.1"/>
    </source>
</evidence>
<sequence>MWALNLTKKKSSTKKKMQQNKVFNRVFYAQIVTRNI</sequence>
<protein>
    <submittedName>
        <fullName evidence="1">Uncharacterized protein</fullName>
    </submittedName>
</protein>
<proteinExistence type="predicted"/>
<organism evidence="1">
    <name type="scientific">Rhizophora mucronata</name>
    <name type="common">Asiatic mangrove</name>
    <dbReference type="NCBI Taxonomy" id="61149"/>
    <lineage>
        <taxon>Eukaryota</taxon>
        <taxon>Viridiplantae</taxon>
        <taxon>Streptophyta</taxon>
        <taxon>Embryophyta</taxon>
        <taxon>Tracheophyta</taxon>
        <taxon>Spermatophyta</taxon>
        <taxon>Magnoliopsida</taxon>
        <taxon>eudicotyledons</taxon>
        <taxon>Gunneridae</taxon>
        <taxon>Pentapetalae</taxon>
        <taxon>rosids</taxon>
        <taxon>fabids</taxon>
        <taxon>Malpighiales</taxon>
        <taxon>Rhizophoraceae</taxon>
        <taxon>Rhizophora</taxon>
    </lineage>
</organism>
<dbReference type="EMBL" id="GGEC01056035">
    <property type="protein sequence ID" value="MBX36519.1"/>
    <property type="molecule type" value="Transcribed_RNA"/>
</dbReference>
<dbReference type="AlphaFoldDB" id="A0A2P2N209"/>